<organism evidence="1 2">
    <name type="scientific">Paenibacillus sophorae</name>
    <dbReference type="NCBI Taxonomy" id="1333845"/>
    <lineage>
        <taxon>Bacteria</taxon>
        <taxon>Bacillati</taxon>
        <taxon>Bacillota</taxon>
        <taxon>Bacilli</taxon>
        <taxon>Bacillales</taxon>
        <taxon>Paenibacillaceae</taxon>
        <taxon>Paenibacillus</taxon>
    </lineage>
</organism>
<gene>
    <name evidence="1" type="ORF">SAMN04487895_1223</name>
</gene>
<evidence type="ECO:0000313" key="1">
    <source>
        <dbReference type="EMBL" id="SEP11499.1"/>
    </source>
</evidence>
<dbReference type="Proteomes" id="UP000198809">
    <property type="component" value="Unassembled WGS sequence"/>
</dbReference>
<dbReference type="STRING" id="1333845.SAMN04487895_1223"/>
<evidence type="ECO:0000313" key="2">
    <source>
        <dbReference type="Proteomes" id="UP000198809"/>
    </source>
</evidence>
<reference evidence="1 2" key="1">
    <citation type="submission" date="2016-10" db="EMBL/GenBank/DDBJ databases">
        <authorList>
            <person name="de Groot N.N."/>
        </authorList>
    </citation>
    <scope>NUCLEOTIDE SEQUENCE [LARGE SCALE GENOMIC DNA]</scope>
    <source>
        <strain evidence="1 2">CGMCC 1.10238</strain>
    </source>
</reference>
<sequence>METVETRENTDREIQALGVPEWAVFVMANSRRSTWLTFF</sequence>
<protein>
    <submittedName>
        <fullName evidence="1">Uncharacterized protein</fullName>
    </submittedName>
</protein>
<dbReference type="AlphaFoldDB" id="A0A1H8V7Y6"/>
<name>A0A1H8V7Y6_9BACL</name>
<proteinExistence type="predicted"/>
<accession>A0A1H8V7Y6</accession>
<dbReference type="EMBL" id="FODH01000022">
    <property type="protein sequence ID" value="SEP11499.1"/>
    <property type="molecule type" value="Genomic_DNA"/>
</dbReference>